<dbReference type="Gene3D" id="3.40.47.10">
    <property type="match status" value="1"/>
</dbReference>
<dbReference type="SUPFAM" id="SSF53901">
    <property type="entry name" value="Thiolase-like"/>
    <property type="match status" value="1"/>
</dbReference>
<name>A0ABT1P3N0_9GAMM</name>
<reference evidence="1" key="1">
    <citation type="thesis" date="2020" institute="Technische Universitat Dresden" country="Dresden, Germany">
        <title>The Agarolytic System of Microbulbifer elongatus PORT2, Isolated from Batu Karas, Pangandaran West Java Indonesia.</title>
        <authorList>
            <person name="Anggraeni S.R."/>
        </authorList>
    </citation>
    <scope>NUCLEOTIDE SEQUENCE</scope>
    <source>
        <strain evidence="1">PORT2</strain>
    </source>
</reference>
<gene>
    <name evidence="1" type="ORF">HXX02_14875</name>
</gene>
<proteinExistence type="predicted"/>
<sequence length="285" mass="31143">MRIIDADCYLPETVVSENTTYAQECYSIRHAKFENGTVGIDYLKPMAIGLLENHQINPEDVDLIVSLSLAPDHLVHDTSIMGPKIGHPFQGAIGANNAFVFDLMESSLAKALSIINTLAIAESYHNILLIRYDQNQSFEQDQKSGFISSDGVAVALLEADPTQATATYALEKAIAPLSIDLNTDIKSADDRKGRFNLTFQPELCSDIEATCAAAHARNSAAYDTPVVESWLSEKTEDQLNAGPFTLFQWIKNSQSRTAAKIGVYSFDPFASAIDFVTLTVEGEKA</sequence>
<evidence type="ECO:0000313" key="1">
    <source>
        <dbReference type="EMBL" id="MCQ3830721.1"/>
    </source>
</evidence>
<evidence type="ECO:0000313" key="2">
    <source>
        <dbReference type="Proteomes" id="UP001205566"/>
    </source>
</evidence>
<comment type="caution">
    <text evidence="1">The sequence shown here is derived from an EMBL/GenBank/DDBJ whole genome shotgun (WGS) entry which is preliminary data.</text>
</comment>
<accession>A0ABT1P3N0</accession>
<dbReference type="EMBL" id="JACASI010000037">
    <property type="protein sequence ID" value="MCQ3830721.1"/>
    <property type="molecule type" value="Genomic_DNA"/>
</dbReference>
<organism evidence="1 2">
    <name type="scientific">Microbulbifer elongatus</name>
    <dbReference type="NCBI Taxonomy" id="86173"/>
    <lineage>
        <taxon>Bacteria</taxon>
        <taxon>Pseudomonadati</taxon>
        <taxon>Pseudomonadota</taxon>
        <taxon>Gammaproteobacteria</taxon>
        <taxon>Cellvibrionales</taxon>
        <taxon>Microbulbiferaceae</taxon>
        <taxon>Microbulbifer</taxon>
    </lineage>
</organism>
<protein>
    <recommendedName>
        <fullName evidence="3">Beta-ketoacyl-[acyl-carrier-protein] synthase III N-terminal domain-containing protein</fullName>
    </recommendedName>
</protein>
<keyword evidence="2" id="KW-1185">Reference proteome</keyword>
<dbReference type="InterPro" id="IPR016039">
    <property type="entry name" value="Thiolase-like"/>
</dbReference>
<dbReference type="RefSeq" id="WP_255875635.1">
    <property type="nucleotide sequence ID" value="NZ_JACASI010000037.1"/>
</dbReference>
<evidence type="ECO:0008006" key="3">
    <source>
        <dbReference type="Google" id="ProtNLM"/>
    </source>
</evidence>
<dbReference type="Proteomes" id="UP001205566">
    <property type="component" value="Unassembled WGS sequence"/>
</dbReference>